<dbReference type="InterPro" id="IPR008731">
    <property type="entry name" value="PTS_EIN"/>
</dbReference>
<name>A0A532V7Y7_UNCT6</name>
<feature type="active site" description="Tele-phosphohistidine intermediate" evidence="18">
    <location>
        <position position="190"/>
    </location>
</feature>
<sequence>MIILRGIAVSGSIGMGKAFLFTSKPPELRRVRIPEKNIQTEQERLEAMLTSTRKELKEFQAGIRKSLGPEFADLLEVQIQILSDPSLLETCKRNISEAYSAEYAFSKAVAEIARPLLDAKDGLFKERLVDIEDITNRVLRNLLSLPSVSIIDAPRDSVVLAHNIPPSEIVLLDPRRVRGLATEIGGRTSHVAIIARALEIPAVLGVEHLLEKLKDDEQVVVDGQRGQVVLAPTEHRVSIYAAEIREYAARRKRLFDEAKQAPITLDERKIDISANIELTSEIGALKRYGAQGVGLFRTEYVFLTKRRFPSEEEQYRIYSEAAIQLKPHPVIIRTLDIGGDKVLPGYEEANPFLGWRAVRFLFDNEDIFLAQLRAILRASAHGNVKIMFPMISDLSEIKRAKLLLKRAREELESKKQRFDPDMEVGIMVEVPSAALMADRMAKYVDFFSIGTNDLTQYTLAADRGNEKISLLFNHYHPAVLQLIRRVIGAGHKAHIWVGVCGEMAAEALGVALLIGLGVDELSMTPGAVPVACKIIRNVKVEELRRIANRAVEYSTPVEVIRYLRRELSRKYHDLAVLFLERKNVCYP</sequence>
<evidence type="ECO:0000256" key="4">
    <source>
        <dbReference type="ARBA" id="ARBA00004496"/>
    </source>
</evidence>
<evidence type="ECO:0000256" key="6">
    <source>
        <dbReference type="ARBA" id="ARBA00012232"/>
    </source>
</evidence>
<dbReference type="InterPro" id="IPR000121">
    <property type="entry name" value="PEP_util_C"/>
</dbReference>
<dbReference type="SUPFAM" id="SSF52009">
    <property type="entry name" value="Phosphohistidine domain"/>
    <property type="match status" value="1"/>
</dbReference>
<dbReference type="EMBL" id="NJBO01000006">
    <property type="protein sequence ID" value="TKJ43087.1"/>
    <property type="molecule type" value="Genomic_DNA"/>
</dbReference>
<dbReference type="AlphaFoldDB" id="A0A532V7Y7"/>
<keyword evidence="12 17" id="KW-0598">Phosphotransferase system</keyword>
<dbReference type="Pfam" id="PF00391">
    <property type="entry name" value="PEP-utilizers"/>
    <property type="match status" value="1"/>
</dbReference>
<evidence type="ECO:0000256" key="8">
    <source>
        <dbReference type="ARBA" id="ARBA00022448"/>
    </source>
</evidence>
<dbReference type="PIRSF" id="PIRSF000732">
    <property type="entry name" value="PTS_enzyme_I"/>
    <property type="match status" value="1"/>
</dbReference>
<dbReference type="PRINTS" id="PR01736">
    <property type="entry name" value="PHPHTRNFRASE"/>
</dbReference>
<dbReference type="NCBIfam" id="TIGR01417">
    <property type="entry name" value="PTS_I_fam"/>
    <property type="match status" value="1"/>
</dbReference>
<dbReference type="GO" id="GO:0016301">
    <property type="term" value="F:kinase activity"/>
    <property type="evidence" value="ECO:0007669"/>
    <property type="project" value="UniProtKB-KW"/>
</dbReference>
<feature type="binding site" evidence="19">
    <location>
        <position position="463"/>
    </location>
    <ligand>
        <name>phosphoenolpyruvate</name>
        <dbReference type="ChEBI" id="CHEBI:58702"/>
    </ligand>
</feature>
<dbReference type="PANTHER" id="PTHR46244:SF3">
    <property type="entry name" value="PHOSPHOENOLPYRUVATE-PROTEIN PHOSPHOTRANSFERASE"/>
    <property type="match status" value="1"/>
</dbReference>
<evidence type="ECO:0000256" key="12">
    <source>
        <dbReference type="ARBA" id="ARBA00022683"/>
    </source>
</evidence>
<comment type="cofactor">
    <cofactor evidence="2 17 20">
        <name>Mg(2+)</name>
        <dbReference type="ChEBI" id="CHEBI:18420"/>
    </cofactor>
</comment>
<dbReference type="InterPro" id="IPR036637">
    <property type="entry name" value="Phosphohistidine_dom_sf"/>
</dbReference>
<keyword evidence="24" id="KW-0670">Pyruvate</keyword>
<evidence type="ECO:0000256" key="2">
    <source>
        <dbReference type="ARBA" id="ARBA00001946"/>
    </source>
</evidence>
<dbReference type="Pfam" id="PF02896">
    <property type="entry name" value="PEP-utilizers_C"/>
    <property type="match status" value="1"/>
</dbReference>
<keyword evidence="15 17" id="KW-0460">Magnesium</keyword>
<keyword evidence="11 17" id="KW-0808">Transferase</keyword>
<evidence type="ECO:0000256" key="19">
    <source>
        <dbReference type="PIRSR" id="PIRSR000732-2"/>
    </source>
</evidence>
<dbReference type="GO" id="GO:0009401">
    <property type="term" value="P:phosphoenolpyruvate-dependent sugar phosphotransferase system"/>
    <property type="evidence" value="ECO:0007669"/>
    <property type="project" value="UniProtKB-KW"/>
</dbReference>
<evidence type="ECO:0000256" key="5">
    <source>
        <dbReference type="ARBA" id="ARBA00007837"/>
    </source>
</evidence>
<comment type="catalytic activity">
    <reaction evidence="1 17">
        <text>L-histidyl-[protein] + phosphoenolpyruvate = N(pros)-phospho-L-histidyl-[protein] + pyruvate</text>
        <dbReference type="Rhea" id="RHEA:23880"/>
        <dbReference type="Rhea" id="RHEA-COMP:9745"/>
        <dbReference type="Rhea" id="RHEA-COMP:9746"/>
        <dbReference type="ChEBI" id="CHEBI:15361"/>
        <dbReference type="ChEBI" id="CHEBI:29979"/>
        <dbReference type="ChEBI" id="CHEBI:58702"/>
        <dbReference type="ChEBI" id="CHEBI:64837"/>
        <dbReference type="EC" id="2.7.3.9"/>
    </reaction>
</comment>
<dbReference type="InterPro" id="IPR008279">
    <property type="entry name" value="PEP-util_enz_mobile_dom"/>
</dbReference>
<dbReference type="PROSITE" id="PS00742">
    <property type="entry name" value="PEP_ENZYMES_2"/>
    <property type="match status" value="1"/>
</dbReference>
<dbReference type="InterPro" id="IPR023151">
    <property type="entry name" value="PEP_util_CS"/>
</dbReference>
<dbReference type="InterPro" id="IPR036618">
    <property type="entry name" value="PtsI_HPr-bd_sf"/>
</dbReference>
<gene>
    <name evidence="24" type="primary">ptsP</name>
    <name evidence="24" type="ORF">CEE36_04890</name>
</gene>
<dbReference type="InterPro" id="IPR015813">
    <property type="entry name" value="Pyrv/PenolPyrv_kinase-like_dom"/>
</dbReference>
<dbReference type="InterPro" id="IPR024692">
    <property type="entry name" value="PTS_EI"/>
</dbReference>
<dbReference type="Proteomes" id="UP000317778">
    <property type="component" value="Unassembled WGS sequence"/>
</dbReference>
<feature type="domain" description="PEP-utilising enzyme mobile" evidence="21">
    <location>
        <begin position="155"/>
        <end position="226"/>
    </location>
</feature>
<comment type="subcellular location">
    <subcellularLocation>
        <location evidence="4 17">Cytoplasm</location>
    </subcellularLocation>
</comment>
<evidence type="ECO:0000256" key="13">
    <source>
        <dbReference type="ARBA" id="ARBA00022723"/>
    </source>
</evidence>
<dbReference type="Gene3D" id="1.10.274.10">
    <property type="entry name" value="PtsI, HPr-binding domain"/>
    <property type="match status" value="1"/>
</dbReference>
<evidence type="ECO:0000256" key="17">
    <source>
        <dbReference type="PIRNR" id="PIRNR000732"/>
    </source>
</evidence>
<reference evidence="24 25" key="1">
    <citation type="submission" date="2017-06" db="EMBL/GenBank/DDBJ databases">
        <title>Novel microbial phyla capable of carbon fixation and sulfur reduction in deep-sea sediments.</title>
        <authorList>
            <person name="Huang J."/>
            <person name="Baker B."/>
            <person name="Wang Y."/>
        </authorList>
    </citation>
    <scope>NUCLEOTIDE SEQUENCE [LARGE SCALE GENOMIC DNA]</scope>
    <source>
        <strain evidence="24">B3_TA06</strain>
    </source>
</reference>
<evidence type="ECO:0000256" key="18">
    <source>
        <dbReference type="PIRSR" id="PIRSR000732-1"/>
    </source>
</evidence>
<evidence type="ECO:0000256" key="14">
    <source>
        <dbReference type="ARBA" id="ARBA00022777"/>
    </source>
</evidence>
<feature type="binding site" evidence="19">
    <location>
        <position position="297"/>
    </location>
    <ligand>
        <name>phosphoenolpyruvate</name>
        <dbReference type="ChEBI" id="CHEBI:58702"/>
    </ligand>
</feature>
<keyword evidence="14 17" id="KW-0418">Kinase</keyword>
<dbReference type="InterPro" id="IPR050499">
    <property type="entry name" value="PEP-utilizing_PTS_enzyme"/>
</dbReference>
<protein>
    <recommendedName>
        <fullName evidence="7 17">Phosphoenolpyruvate-protein phosphotransferase</fullName>
        <ecNumber evidence="6 17">2.7.3.9</ecNumber>
    </recommendedName>
    <alternativeName>
        <fullName evidence="16 17">Phosphotransferase system, enzyme I</fullName>
    </alternativeName>
</protein>
<evidence type="ECO:0000259" key="21">
    <source>
        <dbReference type="Pfam" id="PF00391"/>
    </source>
</evidence>
<keyword evidence="13 17" id="KW-0479">Metal-binding</keyword>
<accession>A0A532V7Y7</accession>
<dbReference type="Gene3D" id="3.20.20.60">
    <property type="entry name" value="Phosphoenolpyruvate-binding domains"/>
    <property type="match status" value="1"/>
</dbReference>
<feature type="active site" description="Proton donor" evidence="18">
    <location>
        <position position="500"/>
    </location>
</feature>
<organism evidence="24 25">
    <name type="scientific">candidate division TA06 bacterium B3_TA06</name>
    <dbReference type="NCBI Taxonomy" id="2012487"/>
    <lineage>
        <taxon>Bacteria</taxon>
        <taxon>Bacteria division TA06</taxon>
    </lineage>
</organism>
<evidence type="ECO:0000313" key="24">
    <source>
        <dbReference type="EMBL" id="TKJ43087.1"/>
    </source>
</evidence>
<dbReference type="InterPro" id="IPR006318">
    <property type="entry name" value="PTS_EI-like"/>
</dbReference>
<keyword evidence="10 17" id="KW-0762">Sugar transport</keyword>
<dbReference type="EC" id="2.7.3.9" evidence="6 17"/>
<dbReference type="PANTHER" id="PTHR46244">
    <property type="entry name" value="PHOSPHOENOLPYRUVATE-PROTEIN PHOSPHOTRANSFERASE"/>
    <property type="match status" value="1"/>
</dbReference>
<evidence type="ECO:0000256" key="15">
    <source>
        <dbReference type="ARBA" id="ARBA00022842"/>
    </source>
</evidence>
<evidence type="ECO:0000256" key="11">
    <source>
        <dbReference type="ARBA" id="ARBA00022679"/>
    </source>
</evidence>
<dbReference type="GO" id="GO:0005737">
    <property type="term" value="C:cytoplasm"/>
    <property type="evidence" value="ECO:0007669"/>
    <property type="project" value="UniProtKB-SubCell"/>
</dbReference>
<evidence type="ECO:0000256" key="16">
    <source>
        <dbReference type="ARBA" id="ARBA00033235"/>
    </source>
</evidence>
<dbReference type="InterPro" id="IPR040442">
    <property type="entry name" value="Pyrv_kinase-like_dom_sf"/>
</dbReference>
<dbReference type="SUPFAM" id="SSF47831">
    <property type="entry name" value="Enzyme I of the PEP:sugar phosphotransferase system HPr-binding (sub)domain"/>
    <property type="match status" value="1"/>
</dbReference>
<dbReference type="SUPFAM" id="SSF51621">
    <property type="entry name" value="Phosphoenolpyruvate/pyruvate domain"/>
    <property type="match status" value="1"/>
</dbReference>
<feature type="domain" description="Phosphotransferase system enzyme I N-terminal" evidence="23">
    <location>
        <begin position="5"/>
        <end position="127"/>
    </location>
</feature>
<feature type="binding site" evidence="19">
    <location>
        <position position="333"/>
    </location>
    <ligand>
        <name>phosphoenolpyruvate</name>
        <dbReference type="ChEBI" id="CHEBI:58702"/>
    </ligand>
</feature>
<evidence type="ECO:0000256" key="3">
    <source>
        <dbReference type="ARBA" id="ARBA00002728"/>
    </source>
</evidence>
<comment type="similarity">
    <text evidence="5 17">Belongs to the PEP-utilizing enzyme family.</text>
</comment>
<feature type="binding site" evidence="20">
    <location>
        <position position="453"/>
    </location>
    <ligand>
        <name>Mg(2+)</name>
        <dbReference type="ChEBI" id="CHEBI:18420"/>
    </ligand>
</feature>
<evidence type="ECO:0000256" key="9">
    <source>
        <dbReference type="ARBA" id="ARBA00022490"/>
    </source>
</evidence>
<evidence type="ECO:0000256" key="1">
    <source>
        <dbReference type="ARBA" id="ARBA00000683"/>
    </source>
</evidence>
<dbReference type="Pfam" id="PF05524">
    <property type="entry name" value="PEP-utilisers_N"/>
    <property type="match status" value="1"/>
</dbReference>
<feature type="domain" description="PEP-utilising enzyme C-terminal" evidence="22">
    <location>
        <begin position="258"/>
        <end position="539"/>
    </location>
</feature>
<keyword evidence="8 17" id="KW-0813">Transport</keyword>
<comment type="caution">
    <text evidence="24">The sequence shown here is derived from an EMBL/GenBank/DDBJ whole genome shotgun (WGS) entry which is preliminary data.</text>
</comment>
<feature type="binding site" evidence="19">
    <location>
        <begin position="452"/>
        <end position="453"/>
    </location>
    <ligand>
        <name>phosphoenolpyruvate</name>
        <dbReference type="ChEBI" id="CHEBI:58702"/>
    </ligand>
</feature>
<dbReference type="Gene3D" id="3.50.30.10">
    <property type="entry name" value="Phosphohistidine domain"/>
    <property type="match status" value="1"/>
</dbReference>
<comment type="function">
    <text evidence="3 17">General (non sugar-specific) component of the phosphoenolpyruvate-dependent sugar phosphotransferase system (sugar PTS). This major carbohydrate active-transport system catalyzes the phosphorylation of incoming sugar substrates concomitantly with their translocation across the cell membrane. Enzyme I transfers the phosphoryl group from phosphoenolpyruvate (PEP) to the phosphoryl carrier protein (HPr).</text>
</comment>
<proteinExistence type="inferred from homology"/>
<keyword evidence="9 17" id="KW-0963">Cytoplasm</keyword>
<evidence type="ECO:0000313" key="25">
    <source>
        <dbReference type="Proteomes" id="UP000317778"/>
    </source>
</evidence>
<feature type="binding site" evidence="20">
    <location>
        <position position="429"/>
    </location>
    <ligand>
        <name>Mg(2+)</name>
        <dbReference type="ChEBI" id="CHEBI:18420"/>
    </ligand>
</feature>
<evidence type="ECO:0000256" key="7">
    <source>
        <dbReference type="ARBA" id="ARBA00016544"/>
    </source>
</evidence>
<evidence type="ECO:0000259" key="23">
    <source>
        <dbReference type="Pfam" id="PF05524"/>
    </source>
</evidence>
<evidence type="ECO:0000256" key="20">
    <source>
        <dbReference type="PIRSR" id="PIRSR000732-3"/>
    </source>
</evidence>
<dbReference type="GO" id="GO:0046872">
    <property type="term" value="F:metal ion binding"/>
    <property type="evidence" value="ECO:0007669"/>
    <property type="project" value="UniProtKB-KW"/>
</dbReference>
<dbReference type="GO" id="GO:0008965">
    <property type="term" value="F:phosphoenolpyruvate-protein phosphotransferase activity"/>
    <property type="evidence" value="ECO:0007669"/>
    <property type="project" value="UniProtKB-EC"/>
</dbReference>
<evidence type="ECO:0000259" key="22">
    <source>
        <dbReference type="Pfam" id="PF02896"/>
    </source>
</evidence>
<evidence type="ECO:0000256" key="10">
    <source>
        <dbReference type="ARBA" id="ARBA00022597"/>
    </source>
</evidence>